<gene>
    <name evidence="1" type="ORF">Z520_03599</name>
</gene>
<evidence type="ECO:0000313" key="2">
    <source>
        <dbReference type="Proteomes" id="UP000053411"/>
    </source>
</evidence>
<proteinExistence type="predicted"/>
<name>A0A0D2K578_9EURO</name>
<organism evidence="1 2">
    <name type="scientific">Fonsecaea multimorphosa CBS 102226</name>
    <dbReference type="NCBI Taxonomy" id="1442371"/>
    <lineage>
        <taxon>Eukaryota</taxon>
        <taxon>Fungi</taxon>
        <taxon>Dikarya</taxon>
        <taxon>Ascomycota</taxon>
        <taxon>Pezizomycotina</taxon>
        <taxon>Eurotiomycetes</taxon>
        <taxon>Chaetothyriomycetidae</taxon>
        <taxon>Chaetothyriales</taxon>
        <taxon>Herpotrichiellaceae</taxon>
        <taxon>Fonsecaea</taxon>
    </lineage>
</organism>
<dbReference type="EMBL" id="KN848066">
    <property type="protein sequence ID" value="KIY00933.1"/>
    <property type="molecule type" value="Genomic_DNA"/>
</dbReference>
<protein>
    <submittedName>
        <fullName evidence="1">Uncharacterized protein</fullName>
    </submittedName>
</protein>
<dbReference type="OrthoDB" id="4141460at2759"/>
<evidence type="ECO:0000313" key="1">
    <source>
        <dbReference type="EMBL" id="KIY00933.1"/>
    </source>
</evidence>
<dbReference type="GeneID" id="27709345"/>
<dbReference type="AlphaFoldDB" id="A0A0D2K578"/>
<reference evidence="1 2" key="1">
    <citation type="submission" date="2015-01" db="EMBL/GenBank/DDBJ databases">
        <title>The Genome Sequence of Fonsecaea multimorphosa CBS 102226.</title>
        <authorList>
            <consortium name="The Broad Institute Genomics Platform"/>
            <person name="Cuomo C."/>
            <person name="de Hoog S."/>
            <person name="Gorbushina A."/>
            <person name="Stielow B."/>
            <person name="Teixiera M."/>
            <person name="Abouelleil A."/>
            <person name="Chapman S.B."/>
            <person name="Priest M."/>
            <person name="Young S.K."/>
            <person name="Wortman J."/>
            <person name="Nusbaum C."/>
            <person name="Birren B."/>
        </authorList>
    </citation>
    <scope>NUCLEOTIDE SEQUENCE [LARGE SCALE GENOMIC DNA]</scope>
    <source>
        <strain evidence="1 2">CBS 102226</strain>
    </source>
</reference>
<accession>A0A0D2K578</accession>
<keyword evidence="2" id="KW-1185">Reference proteome</keyword>
<dbReference type="RefSeq" id="XP_016635055.1">
    <property type="nucleotide sequence ID" value="XM_016774109.1"/>
</dbReference>
<sequence>MTVAFPGYLTVRRKKKFPAGPADMRTNMVFDDDRTQLQELCARLHWDFGLLCQIAAEWEARNSSDASMFGFDSTIFFCETVWGVEKCRRSQWTSSIQLKYTEAFNQVYLDVRSCLRPIDSKGKGEGSSAIVPFFEAQSVEQHHSPSQHLPNSE</sequence>
<dbReference type="VEuPathDB" id="FungiDB:Z520_03599"/>
<dbReference type="Proteomes" id="UP000053411">
    <property type="component" value="Unassembled WGS sequence"/>
</dbReference>